<evidence type="ECO:0000256" key="3">
    <source>
        <dbReference type="ARBA" id="ARBA00022448"/>
    </source>
</evidence>
<evidence type="ECO:0000256" key="6">
    <source>
        <dbReference type="ARBA" id="ARBA00022989"/>
    </source>
</evidence>
<feature type="transmembrane region" description="Helical" evidence="8">
    <location>
        <begin position="154"/>
        <end position="181"/>
    </location>
</feature>
<keyword evidence="7 8" id="KW-0472">Membrane</keyword>
<dbReference type="InterPro" id="IPR003804">
    <property type="entry name" value="Lactate_perm"/>
</dbReference>
<feature type="transmembrane region" description="Helical" evidence="8">
    <location>
        <begin position="303"/>
        <end position="321"/>
    </location>
</feature>
<protein>
    <recommendedName>
        <fullName evidence="8">L-lactate permease</fullName>
    </recommendedName>
</protein>
<evidence type="ECO:0000256" key="9">
    <source>
        <dbReference type="SAM" id="Coils"/>
    </source>
</evidence>
<reference evidence="11" key="1">
    <citation type="submission" date="2020-06" db="EMBL/GenBank/DDBJ databases">
        <title>Draft genomic sequecing of Geomonas sp. Red745.</title>
        <authorList>
            <person name="Itoh H."/>
            <person name="Xu Z.X."/>
            <person name="Ushijima N."/>
            <person name="Masuda Y."/>
            <person name="Shiratori Y."/>
            <person name="Senoo K."/>
        </authorList>
    </citation>
    <scope>NUCLEOTIDE SEQUENCE [LARGE SCALE GENOMIC DNA]</scope>
    <source>
        <strain evidence="11">Red745</strain>
    </source>
</reference>
<dbReference type="GO" id="GO:0005886">
    <property type="term" value="C:plasma membrane"/>
    <property type="evidence" value="ECO:0007669"/>
    <property type="project" value="UniProtKB-SubCell"/>
</dbReference>
<gene>
    <name evidence="10" type="ORF">GMLC_14320</name>
</gene>
<evidence type="ECO:0000313" key="11">
    <source>
        <dbReference type="Proteomes" id="UP000587586"/>
    </source>
</evidence>
<name>A0A6V8N8L3_9BACT</name>
<feature type="transmembrane region" description="Helical" evidence="8">
    <location>
        <begin position="226"/>
        <end position="248"/>
    </location>
</feature>
<feature type="transmembrane region" description="Helical" evidence="8">
    <location>
        <begin position="202"/>
        <end position="220"/>
    </location>
</feature>
<dbReference type="EMBL" id="BLXZ01000003">
    <property type="protein sequence ID" value="GFO67853.1"/>
    <property type="molecule type" value="Genomic_DNA"/>
</dbReference>
<comment type="function">
    <text evidence="8">Uptake of L-lactate across the membrane. Can also transport D-lactate and glycolate.</text>
</comment>
<keyword evidence="5 8" id="KW-0812">Transmembrane</keyword>
<keyword evidence="9" id="KW-0175">Coiled coil</keyword>
<feature type="transmembrane region" description="Helical" evidence="8">
    <location>
        <begin position="466"/>
        <end position="493"/>
    </location>
</feature>
<feature type="transmembrane region" description="Helical" evidence="8">
    <location>
        <begin position="255"/>
        <end position="272"/>
    </location>
</feature>
<feature type="transmembrane region" description="Helical" evidence="8">
    <location>
        <begin position="626"/>
        <end position="648"/>
    </location>
</feature>
<evidence type="ECO:0000256" key="1">
    <source>
        <dbReference type="ARBA" id="ARBA00004651"/>
    </source>
</evidence>
<dbReference type="GO" id="GO:0015129">
    <property type="term" value="F:lactate transmembrane transporter activity"/>
    <property type="evidence" value="ECO:0007669"/>
    <property type="project" value="UniProtKB-UniRule"/>
</dbReference>
<evidence type="ECO:0000256" key="5">
    <source>
        <dbReference type="ARBA" id="ARBA00022692"/>
    </source>
</evidence>
<feature type="transmembrane region" description="Helical" evidence="8">
    <location>
        <begin position="73"/>
        <end position="95"/>
    </location>
</feature>
<proteinExistence type="inferred from homology"/>
<organism evidence="10 11">
    <name type="scientific">Geomonas limicola</name>
    <dbReference type="NCBI Taxonomy" id="2740186"/>
    <lineage>
        <taxon>Bacteria</taxon>
        <taxon>Pseudomonadati</taxon>
        <taxon>Thermodesulfobacteriota</taxon>
        <taxon>Desulfuromonadia</taxon>
        <taxon>Geobacterales</taxon>
        <taxon>Geobacteraceae</taxon>
        <taxon>Geomonas</taxon>
    </lineage>
</organism>
<evidence type="ECO:0000256" key="4">
    <source>
        <dbReference type="ARBA" id="ARBA00022475"/>
    </source>
</evidence>
<dbReference type="PANTHER" id="PTHR30003">
    <property type="entry name" value="L-LACTATE PERMEASE"/>
    <property type="match status" value="1"/>
</dbReference>
<accession>A0A6V8N8L3</accession>
<dbReference type="PANTHER" id="PTHR30003:SF0">
    <property type="entry name" value="GLYCOLATE PERMEASE GLCA-RELATED"/>
    <property type="match status" value="1"/>
</dbReference>
<dbReference type="Pfam" id="PF02652">
    <property type="entry name" value="Lactate_perm"/>
    <property type="match status" value="2"/>
</dbReference>
<feature type="transmembrane region" description="Helical" evidence="8">
    <location>
        <begin position="116"/>
        <end position="142"/>
    </location>
</feature>
<dbReference type="RefSeq" id="WP_183360398.1">
    <property type="nucleotide sequence ID" value="NZ_BLXZ01000003.1"/>
</dbReference>
<evidence type="ECO:0000313" key="10">
    <source>
        <dbReference type="EMBL" id="GFO67853.1"/>
    </source>
</evidence>
<feature type="transmembrane region" description="Helical" evidence="8">
    <location>
        <begin position="42"/>
        <end position="61"/>
    </location>
</feature>
<evidence type="ECO:0000256" key="2">
    <source>
        <dbReference type="ARBA" id="ARBA00010100"/>
    </source>
</evidence>
<keyword evidence="3 8" id="KW-0813">Transport</keyword>
<feature type="transmembrane region" description="Helical" evidence="8">
    <location>
        <begin position="12"/>
        <end position="35"/>
    </location>
</feature>
<feature type="coiled-coil region" evidence="9">
    <location>
        <begin position="411"/>
        <end position="438"/>
    </location>
</feature>
<evidence type="ECO:0000256" key="8">
    <source>
        <dbReference type="RuleBase" id="RU365092"/>
    </source>
</evidence>
<comment type="similarity">
    <text evidence="2 8">Belongs to the lactate permease family.</text>
</comment>
<comment type="subcellular location">
    <subcellularLocation>
        <location evidence="1 8">Cell membrane</location>
        <topology evidence="1 8">Multi-pass membrane protein</topology>
    </subcellularLocation>
</comment>
<comment type="caution">
    <text evidence="10">The sequence shown here is derived from an EMBL/GenBank/DDBJ whole genome shotgun (WGS) entry which is preliminary data.</text>
</comment>
<sequence length="649" mass="68031">MPWIQSYTPVAGSLGISALIAAIPLVVIFVCLAVFKMKAHKAGPLAVASAIAIAVFVWQMPVKLAGLATLHGAAFGLFPVFYIVVTTILLYNITVKGGQFEIIRASLAGLTSDRRLQALLIAFCFGAFIEGAAGFGTPVAIAGATLVGLGFRPFYAAAICLIANTAPVAFGAIGIPVVALAGVMGYDDAGLMKLSTMVGRQLPFVSVIIPFYVIFIMVGLKKTLEVLPAIIVCGVTFAFAQWGTASYLGPYLPDVTASLLTLAALVILLKFWQPPTIWTFDHEPEAKGKETHNYSGGEVFRAWAPYLVLTIMVLIWGIPSLKTELDKSKIVIPVSGLDSAIAKSVSKPEDGIKKIAAAKAEILKQAGQLSAADPKQAALATGLNDLVVLEDKLLAVEQALPAGAPVLTPERIAAFDSVDKKNKELQKLEKELVASNAVEKTRFKALDKAVGGQIPAKVAAKFTFNFMSAAGTAILIAAIISALICGVGVGAFFQVLGKTLYDMRFPAITVASVVGLAFVMNASGMTTSMGMAFTKTGALFPFLSPFLGMLGVFLTGSDTSSNVLFGGLQKVTAEQLGLNPLLTGAANTSGGVMGKMLSPQSIAVACAATGLVGEEGNLFRFTLKHALFLTTLMGIIVALQAYVFPWMVP</sequence>
<feature type="transmembrane region" description="Helical" evidence="8">
    <location>
        <begin position="536"/>
        <end position="556"/>
    </location>
</feature>
<dbReference type="Proteomes" id="UP000587586">
    <property type="component" value="Unassembled WGS sequence"/>
</dbReference>
<feature type="transmembrane region" description="Helical" evidence="8">
    <location>
        <begin position="505"/>
        <end position="524"/>
    </location>
</feature>
<keyword evidence="6 8" id="KW-1133">Transmembrane helix</keyword>
<dbReference type="GO" id="GO:0015295">
    <property type="term" value="F:solute:proton symporter activity"/>
    <property type="evidence" value="ECO:0007669"/>
    <property type="project" value="TreeGrafter"/>
</dbReference>
<dbReference type="NCBIfam" id="TIGR00795">
    <property type="entry name" value="lctP"/>
    <property type="match status" value="1"/>
</dbReference>
<keyword evidence="4 8" id="KW-1003">Cell membrane</keyword>
<evidence type="ECO:0000256" key="7">
    <source>
        <dbReference type="ARBA" id="ARBA00023136"/>
    </source>
</evidence>
<dbReference type="AlphaFoldDB" id="A0A6V8N8L3"/>
<keyword evidence="11" id="KW-1185">Reference proteome</keyword>